<dbReference type="InterPro" id="IPR023631">
    <property type="entry name" value="Amidase_dom"/>
</dbReference>
<dbReference type="EMBL" id="JAKJXP020000007">
    <property type="protein sequence ID" value="KAK7756449.1"/>
    <property type="molecule type" value="Genomic_DNA"/>
</dbReference>
<accession>A0AAN9V8D8</accession>
<evidence type="ECO:0000313" key="2">
    <source>
        <dbReference type="EMBL" id="KAK7756449.1"/>
    </source>
</evidence>
<dbReference type="PANTHER" id="PTHR11895">
    <property type="entry name" value="TRANSAMIDASE"/>
    <property type="match status" value="1"/>
</dbReference>
<feature type="domain" description="Amidase" evidence="1">
    <location>
        <begin position="143"/>
        <end position="560"/>
    </location>
</feature>
<sequence length="603" mass="64160">MASGQRFSGYPLAREGPTTAYEYSQDQNPVMRGWTLVVAANLITRSSALAKWTWANAKFGVTDKIAELNDYTPRLEPIVTPLLTDGSAPTKAEITADLYQRQPEDLPGRFYSAADYHELYKSGQLTPLQVAKALLPLTTEGKYKAAWAVTNEDVVLAAAKASTERYANGKPLGVLDGVPIGAKEDINAEGYITYVGLAYDPTNPFFKPAEKTIWPLAQLQAAGALLVGKLAMHELGTDISGCNPRRGTPVNWNNPAYYPGGSSSGAGSAISAGLVPIALGTDAGGSNRIPATFCGVYGLKPTLHRTHTMKSAVCVIGPLAATVADLTIAYRLMSAPDPGDAVQGAFAPSVAPGPGAPRTIGICSAWFDRAAPAVRAAACRAVAYFEERLGYEVVEIAIPYLEEGQYAHSAWALTEAVNNMRNPATPSYDPLAAVNHCNKVMLSMGACTSGVDMFKYGQLRQLHMEHLAFLFKKHPNLLILTPTAPEAGWRIHPGDAAYGFSDGNLTMRNMMYVWLANSTGCPAVSCPVGYADPDPDCGNPGKLPIGLMAMAEWGAEEQLLAWARDAERYINEGGNDGDGGGGGGRRRPEEWADVVAMAGGVEL</sequence>
<dbReference type="AlphaFoldDB" id="A0AAN9V8D8"/>
<dbReference type="GO" id="GO:0003824">
    <property type="term" value="F:catalytic activity"/>
    <property type="evidence" value="ECO:0007669"/>
    <property type="project" value="InterPro"/>
</dbReference>
<dbReference type="SUPFAM" id="SSF75304">
    <property type="entry name" value="Amidase signature (AS) enzymes"/>
    <property type="match status" value="1"/>
</dbReference>
<name>A0AAN9V8D8_9PEZI</name>
<organism evidence="2 3">
    <name type="scientific">Diatrype stigma</name>
    <dbReference type="NCBI Taxonomy" id="117547"/>
    <lineage>
        <taxon>Eukaryota</taxon>
        <taxon>Fungi</taxon>
        <taxon>Dikarya</taxon>
        <taxon>Ascomycota</taxon>
        <taxon>Pezizomycotina</taxon>
        <taxon>Sordariomycetes</taxon>
        <taxon>Xylariomycetidae</taxon>
        <taxon>Xylariales</taxon>
        <taxon>Diatrypaceae</taxon>
        <taxon>Diatrype</taxon>
    </lineage>
</organism>
<reference evidence="2 3" key="1">
    <citation type="submission" date="2024-02" db="EMBL/GenBank/DDBJ databases">
        <title>De novo assembly and annotation of 12 fungi associated with fruit tree decline syndrome in Ontario, Canada.</title>
        <authorList>
            <person name="Sulman M."/>
            <person name="Ellouze W."/>
            <person name="Ilyukhin E."/>
        </authorList>
    </citation>
    <scope>NUCLEOTIDE SEQUENCE [LARGE SCALE GENOMIC DNA]</scope>
    <source>
        <strain evidence="2 3">M11/M66-122</strain>
    </source>
</reference>
<evidence type="ECO:0000313" key="3">
    <source>
        <dbReference type="Proteomes" id="UP001320420"/>
    </source>
</evidence>
<comment type="caution">
    <text evidence="2">The sequence shown here is derived from an EMBL/GenBank/DDBJ whole genome shotgun (WGS) entry which is preliminary data.</text>
</comment>
<evidence type="ECO:0000259" key="1">
    <source>
        <dbReference type="Pfam" id="PF01425"/>
    </source>
</evidence>
<dbReference type="InterPro" id="IPR036928">
    <property type="entry name" value="AS_sf"/>
</dbReference>
<dbReference type="PANTHER" id="PTHR11895:SF67">
    <property type="entry name" value="AMIDASE DOMAIN-CONTAINING PROTEIN"/>
    <property type="match status" value="1"/>
</dbReference>
<dbReference type="Proteomes" id="UP001320420">
    <property type="component" value="Unassembled WGS sequence"/>
</dbReference>
<dbReference type="Pfam" id="PF01425">
    <property type="entry name" value="Amidase"/>
    <property type="match status" value="1"/>
</dbReference>
<dbReference type="InterPro" id="IPR000120">
    <property type="entry name" value="Amidase"/>
</dbReference>
<dbReference type="Gene3D" id="3.90.1300.10">
    <property type="entry name" value="Amidase signature (AS) domain"/>
    <property type="match status" value="1"/>
</dbReference>
<gene>
    <name evidence="2" type="ORF">SLS62_001675</name>
</gene>
<proteinExistence type="predicted"/>
<keyword evidence="3" id="KW-1185">Reference proteome</keyword>
<protein>
    <recommendedName>
        <fullName evidence="1">Amidase domain-containing protein</fullName>
    </recommendedName>
</protein>